<evidence type="ECO:0000313" key="4">
    <source>
        <dbReference type="EMBL" id="SES38971.1"/>
    </source>
</evidence>
<dbReference type="SUPFAM" id="SSF48452">
    <property type="entry name" value="TPR-like"/>
    <property type="match status" value="1"/>
</dbReference>
<dbReference type="InterPro" id="IPR036565">
    <property type="entry name" value="Mur-like_cat_sf"/>
</dbReference>
<dbReference type="EMBL" id="FOHB01000006">
    <property type="protein sequence ID" value="SES38971.1"/>
    <property type="molecule type" value="Genomic_DNA"/>
</dbReference>
<keyword evidence="5" id="KW-1185">Reference proteome</keyword>
<sequence length="731" mass="77337">MTHDPLDPAVIVAEVRILEGPNLYFSKPAVKVTLALPGYLDADEPAMNDLARRIGLRGSRAGAAGSEQRQRFLTRVVERAVRRLATSSGTSRLGVRCRPGSTPEEVVAAYVWRRRGRARALGHALGPLLAGWLEGNDVTVEQSHEITRADPGERPTVITPSVPVASVTGTNGKTTTTRLLGHIGMTAGLRTAWSSTDGVVVQGRMVEPGDYSGPAGSRAVLSSPGVQLGILETARGGLLLKGMGVAANDVSVVTNVSADHLGLQGIDTVDQLAEVKAVITKVTKSSGWAVLNGEDPRVWAMRLGTRAKPWVFTLRSDAPAVRESLAAGGRAITILDGDITVLAPGREPDRLVSILDVPVTLAGLSQHNLANALAAAAAALGLGLPRDAVVEGLKTFAPDERLNPGRMNTYTMPAADGGSITVIVDLAHNEAGLEALMDVAHGLRVPGALVHLGLGLAGDRTDDLLESMGEIAGLRADRVVAAHKAHYLRGRSMADLEHHLRVGLARAGVADIESCETELAGLQALVPEATDGDVVCLMCHSERAEVSAWLASQGAVPDTAADIRRKVVAARGEHDAEAAIAELWDLADPRARVRAARQLHAQHPKDARLAYEHASALDAAGDEAEAIPLYQQALDLGLREPQRHRARIQLASSLRVVGKAEESLQLLTELAHERPHSVAVTAFRALAAADCGRGDEAVADLVDALLHHAGDEDSLSYQRALHAYAEELRHR</sequence>
<dbReference type="Proteomes" id="UP000199019">
    <property type="component" value="Unassembled WGS sequence"/>
</dbReference>
<dbReference type="GO" id="GO:0016881">
    <property type="term" value="F:acid-amino acid ligase activity"/>
    <property type="evidence" value="ECO:0007669"/>
    <property type="project" value="InterPro"/>
</dbReference>
<dbReference type="Pfam" id="PF12688">
    <property type="entry name" value="TPR_5"/>
    <property type="match status" value="1"/>
</dbReference>
<dbReference type="Gene3D" id="3.40.1190.10">
    <property type="entry name" value="Mur-like, catalytic domain"/>
    <property type="match status" value="1"/>
</dbReference>
<dbReference type="OrthoDB" id="9803907at2"/>
<gene>
    <name evidence="4" type="ORF">SAMN05216199_3230</name>
</gene>
<dbReference type="InterPro" id="IPR041656">
    <property type="entry name" value="TPR_5"/>
</dbReference>
<dbReference type="PANTHER" id="PTHR23135">
    <property type="entry name" value="MUR LIGASE FAMILY MEMBER"/>
    <property type="match status" value="1"/>
</dbReference>
<evidence type="ECO:0000259" key="1">
    <source>
        <dbReference type="Pfam" id="PF02875"/>
    </source>
</evidence>
<dbReference type="SUPFAM" id="SSF53623">
    <property type="entry name" value="MurD-like peptide ligases, catalytic domain"/>
    <property type="match status" value="1"/>
</dbReference>
<dbReference type="Gene3D" id="3.90.190.20">
    <property type="entry name" value="Mur ligase, C-terminal domain"/>
    <property type="match status" value="1"/>
</dbReference>
<evidence type="ECO:0000259" key="3">
    <source>
        <dbReference type="Pfam" id="PF12688"/>
    </source>
</evidence>
<proteinExistence type="predicted"/>
<dbReference type="Pfam" id="PF08245">
    <property type="entry name" value="Mur_ligase_M"/>
    <property type="match status" value="1"/>
</dbReference>
<dbReference type="PANTHER" id="PTHR23135:SF18">
    <property type="entry name" value="CYANOPHYCIN SYNTHETASE"/>
    <property type="match status" value="1"/>
</dbReference>
<reference evidence="5" key="1">
    <citation type="submission" date="2016-10" db="EMBL/GenBank/DDBJ databases">
        <authorList>
            <person name="Varghese N."/>
            <person name="Submissions S."/>
        </authorList>
    </citation>
    <scope>NUCLEOTIDE SEQUENCE [LARGE SCALE GENOMIC DNA]</scope>
    <source>
        <strain evidence="5">CGMCC 1.6963</strain>
    </source>
</reference>
<dbReference type="InterPro" id="IPR011990">
    <property type="entry name" value="TPR-like_helical_dom_sf"/>
</dbReference>
<feature type="domain" description="Tetratrico peptide repeat group 5" evidence="3">
    <location>
        <begin position="609"/>
        <end position="728"/>
    </location>
</feature>
<evidence type="ECO:0000313" key="5">
    <source>
        <dbReference type="Proteomes" id="UP000199019"/>
    </source>
</evidence>
<dbReference type="SUPFAM" id="SSF53244">
    <property type="entry name" value="MurD-like peptide ligases, peptide-binding domain"/>
    <property type="match status" value="1"/>
</dbReference>
<accession>A0A1H9WYU9</accession>
<feature type="domain" description="Mur ligase C-terminal" evidence="1">
    <location>
        <begin position="406"/>
        <end position="538"/>
    </location>
</feature>
<dbReference type="InterPro" id="IPR004101">
    <property type="entry name" value="Mur_ligase_C"/>
</dbReference>
<dbReference type="AlphaFoldDB" id="A0A1H9WYU9"/>
<dbReference type="STRING" id="587636.SAMN05216199_3230"/>
<dbReference type="RefSeq" id="WP_091760335.1">
    <property type="nucleotide sequence ID" value="NZ_FOHB01000006.1"/>
</dbReference>
<evidence type="ECO:0000259" key="2">
    <source>
        <dbReference type="Pfam" id="PF08245"/>
    </source>
</evidence>
<dbReference type="InterPro" id="IPR036615">
    <property type="entry name" value="Mur_ligase_C_dom_sf"/>
</dbReference>
<organism evidence="4 5">
    <name type="scientific">Pedococcus cremeus</name>
    <dbReference type="NCBI Taxonomy" id="587636"/>
    <lineage>
        <taxon>Bacteria</taxon>
        <taxon>Bacillati</taxon>
        <taxon>Actinomycetota</taxon>
        <taxon>Actinomycetes</taxon>
        <taxon>Micrococcales</taxon>
        <taxon>Intrasporangiaceae</taxon>
        <taxon>Pedococcus</taxon>
    </lineage>
</organism>
<name>A0A1H9WYU9_9MICO</name>
<dbReference type="Pfam" id="PF02875">
    <property type="entry name" value="Mur_ligase_C"/>
    <property type="match status" value="1"/>
</dbReference>
<dbReference type="Gene3D" id="1.25.40.10">
    <property type="entry name" value="Tetratricopeptide repeat domain"/>
    <property type="match status" value="1"/>
</dbReference>
<protein>
    <submittedName>
        <fullName evidence="4">Cyanophycin synthetase</fullName>
    </submittedName>
</protein>
<feature type="domain" description="Mur ligase central" evidence="2">
    <location>
        <begin position="167"/>
        <end position="379"/>
    </location>
</feature>
<dbReference type="GO" id="GO:0005524">
    <property type="term" value="F:ATP binding"/>
    <property type="evidence" value="ECO:0007669"/>
    <property type="project" value="InterPro"/>
</dbReference>
<dbReference type="InterPro" id="IPR013221">
    <property type="entry name" value="Mur_ligase_cen"/>
</dbReference>